<keyword evidence="1" id="KW-0472">Membrane</keyword>
<feature type="transmembrane region" description="Helical" evidence="1">
    <location>
        <begin position="51"/>
        <end position="70"/>
    </location>
</feature>
<keyword evidence="1" id="KW-0812">Transmembrane</keyword>
<dbReference type="AlphaFoldDB" id="A0A6L6QGY1"/>
<organism evidence="2 3">
    <name type="scientific">Massilia eburnea</name>
    <dbReference type="NCBI Taxonomy" id="1776165"/>
    <lineage>
        <taxon>Bacteria</taxon>
        <taxon>Pseudomonadati</taxon>
        <taxon>Pseudomonadota</taxon>
        <taxon>Betaproteobacteria</taxon>
        <taxon>Burkholderiales</taxon>
        <taxon>Oxalobacteraceae</taxon>
        <taxon>Telluria group</taxon>
        <taxon>Massilia</taxon>
    </lineage>
</organism>
<keyword evidence="1" id="KW-1133">Transmembrane helix</keyword>
<protein>
    <submittedName>
        <fullName evidence="2">Uncharacterized protein</fullName>
    </submittedName>
</protein>
<evidence type="ECO:0000313" key="3">
    <source>
        <dbReference type="Proteomes" id="UP000472320"/>
    </source>
</evidence>
<comment type="caution">
    <text evidence="2">The sequence shown here is derived from an EMBL/GenBank/DDBJ whole genome shotgun (WGS) entry which is preliminary data.</text>
</comment>
<evidence type="ECO:0000256" key="1">
    <source>
        <dbReference type="SAM" id="Phobius"/>
    </source>
</evidence>
<feature type="transmembrane region" description="Helical" evidence="1">
    <location>
        <begin position="23"/>
        <end position="39"/>
    </location>
</feature>
<dbReference type="RefSeq" id="WP_155454597.1">
    <property type="nucleotide sequence ID" value="NZ_WNKX01000009.1"/>
</dbReference>
<sequence>MLILFAALMAGYAIGKFMPSGKAAFGVCTPVSIVCYALVKSMLGTLPDIGMIIMVGVVQSPILMLGVVLARRSSKRNSYETE</sequence>
<dbReference type="OrthoDB" id="9917111at2"/>
<accession>A0A6L6QGY1</accession>
<name>A0A6L6QGY1_9BURK</name>
<proteinExistence type="predicted"/>
<dbReference type="EMBL" id="WNKX01000009">
    <property type="protein sequence ID" value="MTW11642.1"/>
    <property type="molecule type" value="Genomic_DNA"/>
</dbReference>
<gene>
    <name evidence="2" type="ORF">GM658_13640</name>
</gene>
<reference evidence="2 3" key="1">
    <citation type="submission" date="2019-11" db="EMBL/GenBank/DDBJ databases">
        <title>Type strains purchased from KCTC, JCM and DSMZ.</title>
        <authorList>
            <person name="Lu H."/>
        </authorList>
    </citation>
    <scope>NUCLEOTIDE SEQUENCE [LARGE SCALE GENOMIC DNA]</scope>
    <source>
        <strain evidence="2 3">JCM 31587</strain>
    </source>
</reference>
<dbReference type="Proteomes" id="UP000472320">
    <property type="component" value="Unassembled WGS sequence"/>
</dbReference>
<evidence type="ECO:0000313" key="2">
    <source>
        <dbReference type="EMBL" id="MTW11642.1"/>
    </source>
</evidence>
<keyword evidence="3" id="KW-1185">Reference proteome</keyword>